<dbReference type="Proteomes" id="UP000030321">
    <property type="component" value="Unassembled WGS sequence"/>
</dbReference>
<name>A0A0A1VQR7_MICAE</name>
<organism evidence="2 3">
    <name type="scientific">Microcystis aeruginosa NIES-44</name>
    <dbReference type="NCBI Taxonomy" id="449439"/>
    <lineage>
        <taxon>Bacteria</taxon>
        <taxon>Bacillati</taxon>
        <taxon>Cyanobacteriota</taxon>
        <taxon>Cyanophyceae</taxon>
        <taxon>Oscillatoriophycideae</taxon>
        <taxon>Chroococcales</taxon>
        <taxon>Microcystaceae</taxon>
        <taxon>Microcystis</taxon>
    </lineage>
</organism>
<gene>
    <name evidence="2" type="ORF">N44_00212</name>
</gene>
<dbReference type="EC" id="4.4.1.1" evidence="2"/>
<dbReference type="GO" id="GO:0016829">
    <property type="term" value="F:lyase activity"/>
    <property type="evidence" value="ECO:0007669"/>
    <property type="project" value="UniProtKB-KW"/>
</dbReference>
<dbReference type="EMBL" id="BBPA01000015">
    <property type="protein sequence ID" value="GAL91924.1"/>
    <property type="molecule type" value="Genomic_DNA"/>
</dbReference>
<proteinExistence type="predicted"/>
<comment type="caution">
    <text evidence="2">The sequence shown here is derived from an EMBL/GenBank/DDBJ whole genome shotgun (WGS) entry which is preliminary data.</text>
</comment>
<evidence type="ECO:0000256" key="1">
    <source>
        <dbReference type="SAM" id="MobiDB-lite"/>
    </source>
</evidence>
<sequence>MEFATRAIHGGQEPDSSHGAVTVPIDLTSTYNTSFTTIIDRDRE</sequence>
<dbReference type="AlphaFoldDB" id="A0A0A1VQR7"/>
<dbReference type="InterPro" id="IPR015421">
    <property type="entry name" value="PyrdxlP-dep_Trfase_major"/>
</dbReference>
<reference evidence="3" key="1">
    <citation type="journal article" date="2015" name="Genome">
        <title>Whole Genome Sequence of the Non-Microcystin-Producing Microcystis aeruginosa Strain NIES-44.</title>
        <authorList>
            <person name="Okano K."/>
            <person name="Miyata N."/>
            <person name="Ozaki Y."/>
        </authorList>
    </citation>
    <scope>NUCLEOTIDE SEQUENCE [LARGE SCALE GENOMIC DNA]</scope>
    <source>
        <strain evidence="3">NIES-44</strain>
    </source>
</reference>
<evidence type="ECO:0000313" key="2">
    <source>
        <dbReference type="EMBL" id="GAL91924.1"/>
    </source>
</evidence>
<dbReference type="RefSeq" id="WP_112537333.1">
    <property type="nucleotide sequence ID" value="NZ_BBPA01000015.1"/>
</dbReference>
<feature type="region of interest" description="Disordered" evidence="1">
    <location>
        <begin position="1"/>
        <end position="22"/>
    </location>
</feature>
<dbReference type="Gene3D" id="3.40.640.10">
    <property type="entry name" value="Type I PLP-dependent aspartate aminotransferase-like (Major domain)"/>
    <property type="match status" value="1"/>
</dbReference>
<accession>A0A0A1VQR7</accession>
<keyword evidence="2" id="KW-0456">Lyase</keyword>
<evidence type="ECO:0000313" key="3">
    <source>
        <dbReference type="Proteomes" id="UP000030321"/>
    </source>
</evidence>
<protein>
    <submittedName>
        <fullName evidence="2">Cystathionine gamma-lyase</fullName>
        <ecNumber evidence="2">4.4.1.1</ecNumber>
    </submittedName>
</protein>